<reference evidence="2 3" key="1">
    <citation type="submission" date="2019-07" db="EMBL/GenBank/DDBJ databases">
        <title>New species of Amycolatopsis and Streptomyces.</title>
        <authorList>
            <person name="Duangmal K."/>
            <person name="Teo W.F.A."/>
            <person name="Lipun K."/>
        </authorList>
    </citation>
    <scope>NUCLEOTIDE SEQUENCE [LARGE SCALE GENOMIC DNA]</scope>
    <source>
        <strain evidence="2 3">TISTR 2346</strain>
    </source>
</reference>
<dbReference type="OrthoDB" id="4199190at2"/>
<dbReference type="Gene3D" id="3.40.50.2300">
    <property type="match status" value="1"/>
</dbReference>
<dbReference type="EMBL" id="VJZE01000120">
    <property type="protein sequence ID" value="MPY41888.1"/>
    <property type="molecule type" value="Genomic_DNA"/>
</dbReference>
<evidence type="ECO:0000256" key="1">
    <source>
        <dbReference type="SAM" id="MobiDB-lite"/>
    </source>
</evidence>
<evidence type="ECO:0000313" key="3">
    <source>
        <dbReference type="Proteomes" id="UP000326979"/>
    </source>
</evidence>
<organism evidence="2 3">
    <name type="scientific">Streptomyces phyllanthi</name>
    <dbReference type="NCBI Taxonomy" id="1803180"/>
    <lineage>
        <taxon>Bacteria</taxon>
        <taxon>Bacillati</taxon>
        <taxon>Actinomycetota</taxon>
        <taxon>Actinomycetes</taxon>
        <taxon>Kitasatosporales</taxon>
        <taxon>Streptomycetaceae</taxon>
        <taxon>Streptomyces</taxon>
    </lineage>
</organism>
<dbReference type="RefSeq" id="WP_152785718.1">
    <property type="nucleotide sequence ID" value="NZ_BAABEQ010000138.1"/>
</dbReference>
<gene>
    <name evidence="2" type="ORF">FNH04_18870</name>
</gene>
<accession>A0A5N8W6B2</accession>
<feature type="region of interest" description="Disordered" evidence="1">
    <location>
        <begin position="164"/>
        <end position="186"/>
    </location>
</feature>
<comment type="caution">
    <text evidence="2">The sequence shown here is derived from an EMBL/GenBank/DDBJ whole genome shotgun (WGS) entry which is preliminary data.</text>
</comment>
<protein>
    <submittedName>
        <fullName evidence="2">Response regulator transcription factor</fullName>
    </submittedName>
</protein>
<keyword evidence="3" id="KW-1185">Reference proteome</keyword>
<proteinExistence type="predicted"/>
<name>A0A5N8W6B2_9ACTN</name>
<dbReference type="AlphaFoldDB" id="A0A5N8W6B2"/>
<dbReference type="Proteomes" id="UP000326979">
    <property type="component" value="Unassembled WGS sequence"/>
</dbReference>
<sequence>MIKVGVLGRRPLERAGARRTLEEDGRVRIVGEGTLDHASHIVRTTRPDILVTLHPDADDALSELSALRSSRTTRTTDAAPAPRRIVLVGKVSEDAARKLLHLGAQGILLSGDALEHLSWAVRAAAAGSIALAPTVARSVVDQYARPGPPAGEAAAARIAWQARGSGPAQTAGTAGPLTVQEHAGSG</sequence>
<evidence type="ECO:0000313" key="2">
    <source>
        <dbReference type="EMBL" id="MPY41888.1"/>
    </source>
</evidence>